<dbReference type="SUPFAM" id="SSF54373">
    <property type="entry name" value="FAD-linked reductases, C-terminal domain"/>
    <property type="match status" value="1"/>
</dbReference>
<dbReference type="InterPro" id="IPR036188">
    <property type="entry name" value="FAD/NAD-bd_sf"/>
</dbReference>
<dbReference type="STRING" id="545501.BN997_03308"/>
<dbReference type="PANTHER" id="PTHR10961">
    <property type="entry name" value="PEROXISOMAL SARCOSINE OXIDASE"/>
    <property type="match status" value="1"/>
</dbReference>
<evidence type="ECO:0000313" key="7">
    <source>
        <dbReference type="Proteomes" id="UP000040453"/>
    </source>
</evidence>
<dbReference type="GO" id="GO:0050660">
    <property type="term" value="F:flavin adenine dinucleotide binding"/>
    <property type="evidence" value="ECO:0007669"/>
    <property type="project" value="InterPro"/>
</dbReference>
<name>A0A0A1MDG3_9BACI</name>
<proteinExistence type="predicted"/>
<dbReference type="OrthoDB" id="9794226at2"/>
<evidence type="ECO:0000256" key="1">
    <source>
        <dbReference type="ARBA" id="ARBA00001974"/>
    </source>
</evidence>
<dbReference type="Gene3D" id="3.50.50.60">
    <property type="entry name" value="FAD/NAD(P)-binding domain"/>
    <property type="match status" value="1"/>
</dbReference>
<dbReference type="Gene3D" id="3.30.9.10">
    <property type="entry name" value="D-Amino Acid Oxidase, subunit A, domain 2"/>
    <property type="match status" value="1"/>
</dbReference>
<evidence type="ECO:0000256" key="3">
    <source>
        <dbReference type="ARBA" id="ARBA00022827"/>
    </source>
</evidence>
<dbReference type="InterPro" id="IPR006076">
    <property type="entry name" value="FAD-dep_OxRdtase"/>
</dbReference>
<gene>
    <name evidence="6" type="primary">soxA</name>
    <name evidence="6" type="ORF">BN997_03308</name>
</gene>
<organism evidence="6 7">
    <name type="scientific">Oceanobacillus oncorhynchi</name>
    <dbReference type="NCBI Taxonomy" id="545501"/>
    <lineage>
        <taxon>Bacteria</taxon>
        <taxon>Bacillati</taxon>
        <taxon>Bacillota</taxon>
        <taxon>Bacilli</taxon>
        <taxon>Bacillales</taxon>
        <taxon>Bacillaceae</taxon>
        <taxon>Oceanobacillus</taxon>
    </lineage>
</organism>
<feature type="domain" description="FAD dependent oxidoreductase" evidence="5">
    <location>
        <begin position="4"/>
        <end position="357"/>
    </location>
</feature>
<dbReference type="PANTHER" id="PTHR10961:SF7">
    <property type="entry name" value="FAD DEPENDENT OXIDOREDUCTASE DOMAIN-CONTAINING PROTEIN"/>
    <property type="match status" value="1"/>
</dbReference>
<evidence type="ECO:0000256" key="2">
    <source>
        <dbReference type="ARBA" id="ARBA00022630"/>
    </source>
</evidence>
<evidence type="ECO:0000256" key="4">
    <source>
        <dbReference type="ARBA" id="ARBA00023002"/>
    </source>
</evidence>
<dbReference type="NCBIfam" id="NF008425">
    <property type="entry name" value="PRK11259.1"/>
    <property type="match status" value="1"/>
</dbReference>
<protein>
    <submittedName>
        <fullName evidence="6">Monomeric sarcosine oxidase</fullName>
    </submittedName>
</protein>
<reference evidence="6 7" key="1">
    <citation type="submission" date="2014-11" db="EMBL/GenBank/DDBJ databases">
        <authorList>
            <person name="Urmite Genomes Urmite Genomes"/>
        </authorList>
    </citation>
    <scope>NUCLEOTIDE SEQUENCE [LARGE SCALE GENOMIC DNA]</scope>
    <source>
        <strain evidence="6 7">Oc5</strain>
    </source>
</reference>
<dbReference type="Proteomes" id="UP000040453">
    <property type="component" value="Unassembled WGS sequence"/>
</dbReference>
<keyword evidence="2" id="KW-0285">Flavoprotein</keyword>
<keyword evidence="3" id="KW-0274">FAD</keyword>
<dbReference type="GO" id="GO:0008115">
    <property type="term" value="F:sarcosine oxidase activity"/>
    <property type="evidence" value="ECO:0007669"/>
    <property type="project" value="TreeGrafter"/>
</dbReference>
<dbReference type="InterPro" id="IPR045170">
    <property type="entry name" value="MTOX"/>
</dbReference>
<sequence>MEYDVIIIGAGSMGMSAGYYLTEAGQTVALIDSDDPPHEEGSHHGETRLIRHAYGEGGNYVPLALHAQKLWEELDEKTEERIFLKTGVLNFGAKGNVFLETVQKSAEEYQLPLDVMTAEEINNRWPGFQLDADAVGYFERNSGVLFSENAVRAYRILAEKNGADLYTNRSVQAIETTADQVTVKLTDGEIKGKKLLISAGKGTNQVTKLLDISLPLTPVRKTFSWFTAAEVANYTEESFPGWGHVDQESTYYGFPSIDSAGLKIGRHDAGHPLEDPGELAPFGTYSEDKQETLAFARKHFSKDIDLKEGRVCTYTNTPDEDFIIDYLPGHTNIVVACGFSGHGFKFASGIGESLARLLTDRELAVSLESFQLNRFDGYQ</sequence>
<evidence type="ECO:0000259" key="5">
    <source>
        <dbReference type="Pfam" id="PF01266"/>
    </source>
</evidence>
<evidence type="ECO:0000313" key="6">
    <source>
        <dbReference type="EMBL" id="CEI83400.1"/>
    </source>
</evidence>
<keyword evidence="4" id="KW-0560">Oxidoreductase</keyword>
<dbReference type="AlphaFoldDB" id="A0A0A1MDG3"/>
<comment type="cofactor">
    <cofactor evidence="1">
        <name>FAD</name>
        <dbReference type="ChEBI" id="CHEBI:57692"/>
    </cofactor>
</comment>
<keyword evidence="7" id="KW-1185">Reference proteome</keyword>
<dbReference type="GO" id="GO:0005829">
    <property type="term" value="C:cytosol"/>
    <property type="evidence" value="ECO:0007669"/>
    <property type="project" value="TreeGrafter"/>
</dbReference>
<dbReference type="EMBL" id="CDGG01000001">
    <property type="protein sequence ID" value="CEI83400.1"/>
    <property type="molecule type" value="Genomic_DNA"/>
</dbReference>
<dbReference type="SUPFAM" id="SSF51905">
    <property type="entry name" value="FAD/NAD(P)-binding domain"/>
    <property type="match status" value="1"/>
</dbReference>
<dbReference type="Pfam" id="PF01266">
    <property type="entry name" value="DAO"/>
    <property type="match status" value="1"/>
</dbReference>
<accession>A0A0A1MDG3</accession>
<dbReference type="RefSeq" id="WP_042533654.1">
    <property type="nucleotide sequence ID" value="NZ_CDGG01000001.1"/>
</dbReference>